<keyword evidence="1" id="KW-1003">Cell membrane</keyword>
<dbReference type="HAMAP" id="MF_00161">
    <property type="entry name" value="LspA"/>
    <property type="match status" value="1"/>
</dbReference>
<evidence type="ECO:0000256" key="2">
    <source>
        <dbReference type="ARBA" id="ARBA00022670"/>
    </source>
</evidence>
<dbReference type="PROSITE" id="PS00855">
    <property type="entry name" value="SPASE_II"/>
    <property type="match status" value="1"/>
</dbReference>
<reference evidence="8" key="1">
    <citation type="submission" date="2018-05" db="EMBL/GenBank/DDBJ databases">
        <authorList>
            <person name="Lanie J.A."/>
            <person name="Ng W.-L."/>
            <person name="Kazmierczak K.M."/>
            <person name="Andrzejewski T.M."/>
            <person name="Davidsen T.M."/>
            <person name="Wayne K.J."/>
            <person name="Tettelin H."/>
            <person name="Glass J.I."/>
            <person name="Rusch D."/>
            <person name="Podicherti R."/>
            <person name="Tsui H.-C.T."/>
            <person name="Winkler M.E."/>
        </authorList>
    </citation>
    <scope>NUCLEOTIDE SEQUENCE</scope>
</reference>
<protein>
    <recommendedName>
        <fullName evidence="9">Lipoprotein signal peptidase</fullName>
    </recommendedName>
</protein>
<dbReference type="GO" id="GO:0006508">
    <property type="term" value="P:proteolysis"/>
    <property type="evidence" value="ECO:0007669"/>
    <property type="project" value="UniProtKB-KW"/>
</dbReference>
<gene>
    <name evidence="8" type="ORF">METZ01_LOCUS492408</name>
</gene>
<evidence type="ECO:0008006" key="9">
    <source>
        <dbReference type="Google" id="ProtNLM"/>
    </source>
</evidence>
<organism evidence="8">
    <name type="scientific">marine metagenome</name>
    <dbReference type="NCBI Taxonomy" id="408172"/>
    <lineage>
        <taxon>unclassified sequences</taxon>
        <taxon>metagenomes</taxon>
        <taxon>ecological metagenomes</taxon>
    </lineage>
</organism>
<keyword evidence="2" id="KW-0645">Protease</keyword>
<evidence type="ECO:0000313" key="8">
    <source>
        <dbReference type="EMBL" id="SVE39554.1"/>
    </source>
</evidence>
<dbReference type="AlphaFoldDB" id="A0A383D5F5"/>
<sequence>MMRIDSRWNNQRLAALGLILALLIAADQTTKYLVRSNLTYGTSWPDNWELIRISYIQNTGVAFGFLQGQGELLSFIVPIVLLGFVYMILTQPPLNSLSDYSFVLIVAGAVGNLIDRFWHGAVTDFIDPAYYPAFNVADSLICIGAVVLIGTSLFNQRKRTLVGKG</sequence>
<feature type="transmembrane region" description="Helical" evidence="7">
    <location>
        <begin position="101"/>
        <end position="118"/>
    </location>
</feature>
<evidence type="ECO:0000256" key="7">
    <source>
        <dbReference type="SAM" id="Phobius"/>
    </source>
</evidence>
<accession>A0A383D5F5</accession>
<keyword evidence="4" id="KW-0378">Hydrolase</keyword>
<evidence type="ECO:0000256" key="3">
    <source>
        <dbReference type="ARBA" id="ARBA00022692"/>
    </source>
</evidence>
<evidence type="ECO:0000256" key="6">
    <source>
        <dbReference type="ARBA" id="ARBA00023136"/>
    </source>
</evidence>
<feature type="transmembrane region" description="Helical" evidence="7">
    <location>
        <begin position="72"/>
        <end position="89"/>
    </location>
</feature>
<name>A0A383D5F5_9ZZZZ</name>
<dbReference type="PRINTS" id="PR00781">
    <property type="entry name" value="LIPOSIGPTASE"/>
</dbReference>
<dbReference type="NCBIfam" id="TIGR00077">
    <property type="entry name" value="lspA"/>
    <property type="match status" value="1"/>
</dbReference>
<feature type="transmembrane region" description="Helical" evidence="7">
    <location>
        <begin position="130"/>
        <end position="154"/>
    </location>
</feature>
<dbReference type="GO" id="GO:0016020">
    <property type="term" value="C:membrane"/>
    <property type="evidence" value="ECO:0007669"/>
    <property type="project" value="InterPro"/>
</dbReference>
<evidence type="ECO:0000256" key="5">
    <source>
        <dbReference type="ARBA" id="ARBA00022989"/>
    </source>
</evidence>
<dbReference type="PANTHER" id="PTHR33695">
    <property type="entry name" value="LIPOPROTEIN SIGNAL PEPTIDASE"/>
    <property type="match status" value="1"/>
</dbReference>
<dbReference type="GO" id="GO:0004190">
    <property type="term" value="F:aspartic-type endopeptidase activity"/>
    <property type="evidence" value="ECO:0007669"/>
    <property type="project" value="InterPro"/>
</dbReference>
<evidence type="ECO:0000256" key="1">
    <source>
        <dbReference type="ARBA" id="ARBA00022475"/>
    </source>
</evidence>
<dbReference type="PANTHER" id="PTHR33695:SF1">
    <property type="entry name" value="LIPOPROTEIN SIGNAL PEPTIDASE"/>
    <property type="match status" value="1"/>
</dbReference>
<dbReference type="Pfam" id="PF01252">
    <property type="entry name" value="Peptidase_A8"/>
    <property type="match status" value="1"/>
</dbReference>
<dbReference type="EMBL" id="UINC01214358">
    <property type="protein sequence ID" value="SVE39554.1"/>
    <property type="molecule type" value="Genomic_DNA"/>
</dbReference>
<evidence type="ECO:0000256" key="4">
    <source>
        <dbReference type="ARBA" id="ARBA00022801"/>
    </source>
</evidence>
<keyword evidence="3 7" id="KW-0812">Transmembrane</keyword>
<keyword evidence="6 7" id="KW-0472">Membrane</keyword>
<proteinExistence type="inferred from homology"/>
<keyword evidence="5 7" id="KW-1133">Transmembrane helix</keyword>
<dbReference type="InterPro" id="IPR001872">
    <property type="entry name" value="Peptidase_A8"/>
</dbReference>